<proteinExistence type="predicted"/>
<keyword evidence="2" id="KW-1185">Reference proteome</keyword>
<reference evidence="1 2" key="1">
    <citation type="submission" date="2020-01" db="EMBL/GenBank/DDBJ databases">
        <title>Insect and environment-associated Actinomycetes.</title>
        <authorList>
            <person name="Currrie C."/>
            <person name="Chevrette M."/>
            <person name="Carlson C."/>
            <person name="Stubbendieck R."/>
            <person name="Wendt-Pienkowski E."/>
        </authorList>
    </citation>
    <scope>NUCLEOTIDE SEQUENCE [LARGE SCALE GENOMIC DNA]</scope>
    <source>
        <strain evidence="1 2">SID14172</strain>
    </source>
</reference>
<organism evidence="1 2">
    <name type="scientific">Streptomyces coelicoflavus</name>
    <dbReference type="NCBI Taxonomy" id="285562"/>
    <lineage>
        <taxon>Bacteria</taxon>
        <taxon>Bacillati</taxon>
        <taxon>Actinomycetota</taxon>
        <taxon>Actinomycetes</taxon>
        <taxon>Kitasatosporales</taxon>
        <taxon>Streptomycetaceae</taxon>
        <taxon>Streptomyces</taxon>
    </lineage>
</organism>
<evidence type="ECO:0000313" key="2">
    <source>
        <dbReference type="Proteomes" id="UP000469545"/>
    </source>
</evidence>
<protein>
    <submittedName>
        <fullName evidence="1">Uncharacterized protein</fullName>
    </submittedName>
</protein>
<evidence type="ECO:0000313" key="1">
    <source>
        <dbReference type="EMBL" id="NEB20412.1"/>
    </source>
</evidence>
<dbReference type="AlphaFoldDB" id="A0A6N9UZF5"/>
<dbReference type="EMBL" id="JAAGMB010000633">
    <property type="protein sequence ID" value="NEB20412.1"/>
    <property type="molecule type" value="Genomic_DNA"/>
</dbReference>
<dbReference type="Proteomes" id="UP000469545">
    <property type="component" value="Unassembled WGS sequence"/>
</dbReference>
<gene>
    <name evidence="1" type="ORF">G3I46_28605</name>
</gene>
<dbReference type="RefSeq" id="WP_164142677.1">
    <property type="nucleotide sequence ID" value="NZ_JAAGMB010000633.1"/>
</dbReference>
<sequence length="106" mass="11114">MARKDKGTALAMADDVKAALEAQQQRGQISPEQLLPVLEDIAVPWRVEVRNRTTGASGTASAEGSVFGVYVGESACVSGAVSSSRTWVEVNGHYPETGCVEPTAAH</sequence>
<accession>A0A6N9UZF5</accession>
<comment type="caution">
    <text evidence="1">The sequence shown here is derived from an EMBL/GenBank/DDBJ whole genome shotgun (WGS) entry which is preliminary data.</text>
</comment>
<name>A0A6N9UZF5_9ACTN</name>